<dbReference type="AlphaFoldDB" id="A0A077M393"/>
<protein>
    <submittedName>
        <fullName evidence="2">Uncharacterized protein</fullName>
    </submittedName>
</protein>
<proteinExistence type="predicted"/>
<reference evidence="2 3" key="1">
    <citation type="journal article" date="2013" name="ISME J.">
        <title>A metabolic model for members of the genus Tetrasphaera involved in enhanced biological phosphorus removal.</title>
        <authorList>
            <person name="Kristiansen R."/>
            <person name="Nguyen H.T.T."/>
            <person name="Saunders A.M."/>
            <person name="Nielsen J.L."/>
            <person name="Wimmer R."/>
            <person name="Le V.Q."/>
            <person name="McIlroy S.J."/>
            <person name="Petrovski S."/>
            <person name="Seviour R.J."/>
            <person name="Calteau A."/>
            <person name="Nielsen K.L."/>
            <person name="Nielsen P.H."/>
        </authorList>
    </citation>
    <scope>NUCLEOTIDE SEQUENCE [LARGE SCALE GENOMIC DNA]</scope>
    <source>
        <strain evidence="2 3">T1-X7</strain>
    </source>
</reference>
<dbReference type="Proteomes" id="UP000035721">
    <property type="component" value="Unassembled WGS sequence"/>
</dbReference>
<feature type="region of interest" description="Disordered" evidence="1">
    <location>
        <begin position="1"/>
        <end position="29"/>
    </location>
</feature>
<accession>A0A077M393</accession>
<evidence type="ECO:0000313" key="3">
    <source>
        <dbReference type="Proteomes" id="UP000035721"/>
    </source>
</evidence>
<keyword evidence="3" id="KW-1185">Reference proteome</keyword>
<evidence type="ECO:0000313" key="2">
    <source>
        <dbReference type="EMBL" id="CCH79537.1"/>
    </source>
</evidence>
<sequence length="101" mass="10850">MPHRARRRAAAGPAQLATSRTTGSAASWAARCSQRTRLTVKTHPPQSRAAPVAPHTALTVHAPMSAASRMSLQRTTSQWQTIMSGLLGDSGRMHILTLRQA</sequence>
<organism evidence="2 3">
    <name type="scientific">Nostocoides japonicum T1-X7</name>
    <dbReference type="NCBI Taxonomy" id="1194083"/>
    <lineage>
        <taxon>Bacteria</taxon>
        <taxon>Bacillati</taxon>
        <taxon>Actinomycetota</taxon>
        <taxon>Actinomycetes</taxon>
        <taxon>Micrococcales</taxon>
        <taxon>Intrasporangiaceae</taxon>
        <taxon>Nostocoides</taxon>
    </lineage>
</organism>
<feature type="compositionally biased region" description="Polar residues" evidence="1">
    <location>
        <begin position="16"/>
        <end position="25"/>
    </location>
</feature>
<comment type="caution">
    <text evidence="2">The sequence shown here is derived from an EMBL/GenBank/DDBJ whole genome shotgun (WGS) entry which is preliminary data.</text>
</comment>
<dbReference type="EMBL" id="CAJB01000378">
    <property type="protein sequence ID" value="CCH79537.1"/>
    <property type="molecule type" value="Genomic_DNA"/>
</dbReference>
<name>A0A077M393_9MICO</name>
<gene>
    <name evidence="2" type="ORF">BN12_470007</name>
</gene>
<evidence type="ECO:0000256" key="1">
    <source>
        <dbReference type="SAM" id="MobiDB-lite"/>
    </source>
</evidence>